<accession>A0AA36EBU7</accession>
<evidence type="ECO:0000313" key="2">
    <source>
        <dbReference type="EMBL" id="CAI9290681.1"/>
    </source>
</evidence>
<feature type="compositionally biased region" description="Basic and acidic residues" evidence="1">
    <location>
        <begin position="52"/>
        <end position="69"/>
    </location>
</feature>
<gene>
    <name evidence="2" type="ORF">LSALG_LOCUS29865</name>
</gene>
<keyword evidence="3" id="KW-1185">Reference proteome</keyword>
<evidence type="ECO:0000313" key="3">
    <source>
        <dbReference type="Proteomes" id="UP001177003"/>
    </source>
</evidence>
<organism evidence="2 3">
    <name type="scientific">Lactuca saligna</name>
    <name type="common">Willowleaf lettuce</name>
    <dbReference type="NCBI Taxonomy" id="75948"/>
    <lineage>
        <taxon>Eukaryota</taxon>
        <taxon>Viridiplantae</taxon>
        <taxon>Streptophyta</taxon>
        <taxon>Embryophyta</taxon>
        <taxon>Tracheophyta</taxon>
        <taxon>Spermatophyta</taxon>
        <taxon>Magnoliopsida</taxon>
        <taxon>eudicotyledons</taxon>
        <taxon>Gunneridae</taxon>
        <taxon>Pentapetalae</taxon>
        <taxon>asterids</taxon>
        <taxon>campanulids</taxon>
        <taxon>Asterales</taxon>
        <taxon>Asteraceae</taxon>
        <taxon>Cichorioideae</taxon>
        <taxon>Cichorieae</taxon>
        <taxon>Lactucinae</taxon>
        <taxon>Lactuca</taxon>
    </lineage>
</organism>
<reference evidence="2" key="1">
    <citation type="submission" date="2023-04" db="EMBL/GenBank/DDBJ databases">
        <authorList>
            <person name="Vijverberg K."/>
            <person name="Xiong W."/>
            <person name="Schranz E."/>
        </authorList>
    </citation>
    <scope>NUCLEOTIDE SEQUENCE</scope>
</reference>
<name>A0AA36EBU7_LACSI</name>
<dbReference type="EMBL" id="OX465082">
    <property type="protein sequence ID" value="CAI9290681.1"/>
    <property type="molecule type" value="Genomic_DNA"/>
</dbReference>
<dbReference type="AlphaFoldDB" id="A0AA36EBU7"/>
<protein>
    <submittedName>
        <fullName evidence="2">Uncharacterized protein</fullName>
    </submittedName>
</protein>
<dbReference type="Proteomes" id="UP001177003">
    <property type="component" value="Chromosome 6"/>
</dbReference>
<feature type="region of interest" description="Disordered" evidence="1">
    <location>
        <begin position="14"/>
        <end position="69"/>
    </location>
</feature>
<sequence>MGRPRLELELLNCSGTKRVSGGGGRGKGYGGRGSSGRGRNRGGGRGSGGRGFSEKGNRGGDRGSGEGAQIEHCEGTSEFPKCWPKNVVIPNVESENDVSPYVHNDIRISIYNLMESKYTIEEIMDVLGISEAKIEQFEDVDVNMSQVVGIAIQITIKELPITQALGDEERMNEEDGIDE</sequence>
<evidence type="ECO:0000256" key="1">
    <source>
        <dbReference type="SAM" id="MobiDB-lite"/>
    </source>
</evidence>
<proteinExistence type="predicted"/>
<feature type="compositionally biased region" description="Gly residues" evidence="1">
    <location>
        <begin position="20"/>
        <end position="51"/>
    </location>
</feature>